<evidence type="ECO:0000256" key="1">
    <source>
        <dbReference type="SAM" id="SignalP"/>
    </source>
</evidence>
<organism evidence="2">
    <name type="scientific">Alexandrium monilatum</name>
    <dbReference type="NCBI Taxonomy" id="311494"/>
    <lineage>
        <taxon>Eukaryota</taxon>
        <taxon>Sar</taxon>
        <taxon>Alveolata</taxon>
        <taxon>Dinophyceae</taxon>
        <taxon>Gonyaulacales</taxon>
        <taxon>Pyrocystaceae</taxon>
        <taxon>Alexandrium</taxon>
    </lineage>
</organism>
<sequence>MNLARVWAAIILLGPVALVECTPLTTHYAGMEAAGHLSVGPASAPAQAAELLRRERPTPGEYALTALGETQPTQRQWGAGRYLIMREEGAKCKADYYHVTEFDACSKAAVGLGKPWQKADSLSDHIRGCLVMKLPNGKDLGLVIFRWPTGRLEAWIDGWTLEPQPGAGEWCAEAKGAFTKLLEGDGVELAKLRVACQDGTSRKYKGASVSGRHPAGDRSTCHVF</sequence>
<reference evidence="2" key="1">
    <citation type="submission" date="2021-01" db="EMBL/GenBank/DDBJ databases">
        <authorList>
            <person name="Corre E."/>
            <person name="Pelletier E."/>
            <person name="Niang G."/>
            <person name="Scheremetjew M."/>
            <person name="Finn R."/>
            <person name="Kale V."/>
            <person name="Holt S."/>
            <person name="Cochrane G."/>
            <person name="Meng A."/>
            <person name="Brown T."/>
            <person name="Cohen L."/>
        </authorList>
    </citation>
    <scope>NUCLEOTIDE SEQUENCE</scope>
    <source>
        <strain evidence="2">CCMP3105</strain>
    </source>
</reference>
<feature type="signal peptide" evidence="1">
    <location>
        <begin position="1"/>
        <end position="21"/>
    </location>
</feature>
<gene>
    <name evidence="2" type="ORF">AMON00008_LOCUS27798</name>
</gene>
<name>A0A7S4QZP8_9DINO</name>
<dbReference type="EMBL" id="HBNR01040102">
    <property type="protein sequence ID" value="CAE4598379.1"/>
    <property type="molecule type" value="Transcribed_RNA"/>
</dbReference>
<keyword evidence="1" id="KW-0732">Signal</keyword>
<evidence type="ECO:0000313" key="2">
    <source>
        <dbReference type="EMBL" id="CAE4598379.1"/>
    </source>
</evidence>
<dbReference type="AlphaFoldDB" id="A0A7S4QZP8"/>
<accession>A0A7S4QZP8</accession>
<evidence type="ECO:0008006" key="3">
    <source>
        <dbReference type="Google" id="ProtNLM"/>
    </source>
</evidence>
<feature type="chain" id="PRO_5031513270" description="Lipoprotein" evidence="1">
    <location>
        <begin position="22"/>
        <end position="224"/>
    </location>
</feature>
<proteinExistence type="predicted"/>
<protein>
    <recommendedName>
        <fullName evidence="3">Lipoprotein</fullName>
    </recommendedName>
</protein>